<evidence type="ECO:0008006" key="3">
    <source>
        <dbReference type="Google" id="ProtNLM"/>
    </source>
</evidence>
<organism evidence="1 2">
    <name type="scientific">Brooklawnia cerclae</name>
    <dbReference type="NCBI Taxonomy" id="349934"/>
    <lineage>
        <taxon>Bacteria</taxon>
        <taxon>Bacillati</taxon>
        <taxon>Actinomycetota</taxon>
        <taxon>Actinomycetes</taxon>
        <taxon>Propionibacteriales</taxon>
        <taxon>Propionibacteriaceae</taxon>
        <taxon>Brooklawnia</taxon>
    </lineage>
</organism>
<dbReference type="EMBL" id="JAAMOZ010000001">
    <property type="protein sequence ID" value="NIH55364.1"/>
    <property type="molecule type" value="Genomic_DNA"/>
</dbReference>
<protein>
    <recommendedName>
        <fullName evidence="3">DUF3037 domain-containing protein</fullName>
    </recommendedName>
</protein>
<name>A0ABX0SBR3_9ACTN</name>
<sequence length="271" mass="30896">MDDSGEGLRSTMTSWYLLKHRPDVLRNEPVNVGVIVMGDDGFAARFIGEDDTGKIDGRSLPRALGGSETYKAWVTFVRKEAERRRLDERVERLRRRPDNYLLERCGEIWDEAWARDPASCANELFKELVGEPRPHEKSVDELAEETLSEIRLPYGHRIERDVPIGIEIKGVRRSYTFDYRYQHGATTLMEKLSLRDSAKRSETRVNDLLFRIDNVGRATSIDDFVVMYVPGGAEWERQVNLIEKYANTVDLTETESASNLAAAMGVPVLSV</sequence>
<dbReference type="RefSeq" id="WP_167163685.1">
    <property type="nucleotide sequence ID" value="NZ_BAAAOO010000023.1"/>
</dbReference>
<accession>A0ABX0SBR3</accession>
<evidence type="ECO:0000313" key="2">
    <source>
        <dbReference type="Proteomes" id="UP000749311"/>
    </source>
</evidence>
<keyword evidence="2" id="KW-1185">Reference proteome</keyword>
<reference evidence="1 2" key="1">
    <citation type="submission" date="2020-02" db="EMBL/GenBank/DDBJ databases">
        <title>Sequencing the genomes of 1000 actinobacteria strains.</title>
        <authorList>
            <person name="Klenk H.-P."/>
        </authorList>
    </citation>
    <scope>NUCLEOTIDE SEQUENCE [LARGE SCALE GENOMIC DNA]</scope>
    <source>
        <strain evidence="1 2">DSM 19609</strain>
    </source>
</reference>
<gene>
    <name evidence="1" type="ORF">FB473_000009</name>
</gene>
<comment type="caution">
    <text evidence="1">The sequence shown here is derived from an EMBL/GenBank/DDBJ whole genome shotgun (WGS) entry which is preliminary data.</text>
</comment>
<evidence type="ECO:0000313" key="1">
    <source>
        <dbReference type="EMBL" id="NIH55364.1"/>
    </source>
</evidence>
<proteinExistence type="predicted"/>
<dbReference type="Proteomes" id="UP000749311">
    <property type="component" value="Unassembled WGS sequence"/>
</dbReference>